<gene>
    <name evidence="1" type="ORF">HK100_010474</name>
</gene>
<comment type="caution">
    <text evidence="1">The sequence shown here is derived from an EMBL/GenBank/DDBJ whole genome shotgun (WGS) entry which is preliminary data.</text>
</comment>
<evidence type="ECO:0000313" key="1">
    <source>
        <dbReference type="EMBL" id="KAJ3140097.1"/>
    </source>
</evidence>
<proteinExistence type="predicted"/>
<organism evidence="1 2">
    <name type="scientific">Physocladia obscura</name>
    <dbReference type="NCBI Taxonomy" id="109957"/>
    <lineage>
        <taxon>Eukaryota</taxon>
        <taxon>Fungi</taxon>
        <taxon>Fungi incertae sedis</taxon>
        <taxon>Chytridiomycota</taxon>
        <taxon>Chytridiomycota incertae sedis</taxon>
        <taxon>Chytridiomycetes</taxon>
        <taxon>Chytridiales</taxon>
        <taxon>Chytriomycetaceae</taxon>
        <taxon>Physocladia</taxon>
    </lineage>
</organism>
<sequence>MLTLRVFSLPNVTECIKENWFVRTPDPSAPHVIPINGQQVFIKNQNSFCINLPDPSSQYLHDNYYGVGLLPNIVEAEGYVRAFCYGPYLTPNALPMPNGAILSAHVTKHFHKFPRYYQIYGLMDCKILRINCTQSFPGAYDDGGQYDNVPYRNCGKEPYSGTDKRHREVGLDKYVEKAGDGEYCMRICEGGMVDGDPCNSKTDELGCMQAFKISDIEVPGFDFFDF</sequence>
<protein>
    <submittedName>
        <fullName evidence="1">Uncharacterized protein</fullName>
    </submittedName>
</protein>
<keyword evidence="2" id="KW-1185">Reference proteome</keyword>
<accession>A0AAD5TEU0</accession>
<name>A0AAD5TEU0_9FUNG</name>
<dbReference type="AlphaFoldDB" id="A0AAD5TEU0"/>
<evidence type="ECO:0000313" key="2">
    <source>
        <dbReference type="Proteomes" id="UP001211907"/>
    </source>
</evidence>
<reference evidence="1" key="1">
    <citation type="submission" date="2020-05" db="EMBL/GenBank/DDBJ databases">
        <title>Phylogenomic resolution of chytrid fungi.</title>
        <authorList>
            <person name="Stajich J.E."/>
            <person name="Amses K."/>
            <person name="Simmons R."/>
            <person name="Seto K."/>
            <person name="Myers J."/>
            <person name="Bonds A."/>
            <person name="Quandt C.A."/>
            <person name="Barry K."/>
            <person name="Liu P."/>
            <person name="Grigoriev I."/>
            <person name="Longcore J.E."/>
            <person name="James T.Y."/>
        </authorList>
    </citation>
    <scope>NUCLEOTIDE SEQUENCE</scope>
    <source>
        <strain evidence="1">JEL0513</strain>
    </source>
</reference>
<dbReference type="Proteomes" id="UP001211907">
    <property type="component" value="Unassembled WGS sequence"/>
</dbReference>
<dbReference type="EMBL" id="JADGJH010000058">
    <property type="protein sequence ID" value="KAJ3140097.1"/>
    <property type="molecule type" value="Genomic_DNA"/>
</dbReference>